<dbReference type="Proteomes" id="UP000770889">
    <property type="component" value="Unassembled WGS sequence"/>
</dbReference>
<protein>
    <submittedName>
        <fullName evidence="2">Uncharacterized protein</fullName>
    </submittedName>
</protein>
<evidence type="ECO:0000256" key="1">
    <source>
        <dbReference type="SAM" id="Phobius"/>
    </source>
</evidence>
<comment type="caution">
    <text evidence="2">The sequence shown here is derived from an EMBL/GenBank/DDBJ whole genome shotgun (WGS) entry which is preliminary data.</text>
</comment>
<evidence type="ECO:0000313" key="2">
    <source>
        <dbReference type="EMBL" id="MBT2987553.1"/>
    </source>
</evidence>
<reference evidence="2 3" key="1">
    <citation type="submission" date="2021-05" db="EMBL/GenBank/DDBJ databases">
        <title>Genetic and Functional Diversity in Clade A Lucinid endosymbionts from the Bahamas.</title>
        <authorList>
            <person name="Giani N.M."/>
            <person name="Engel A.S."/>
            <person name="Campbell B.J."/>
        </authorList>
    </citation>
    <scope>NUCLEOTIDE SEQUENCE [LARGE SCALE GENOMIC DNA]</scope>
    <source>
        <strain evidence="2">LUC16012Gg_MoonRockCtena</strain>
    </source>
</reference>
<dbReference type="AlphaFoldDB" id="A0A944M5N1"/>
<keyword evidence="1" id="KW-0812">Transmembrane</keyword>
<accession>A0A944M5N1</accession>
<gene>
    <name evidence="2" type="ORF">KME65_01185</name>
</gene>
<keyword evidence="1" id="KW-1133">Transmembrane helix</keyword>
<sequence>MSRRDKIPAEPNSSYLSPSRVFVYALPFLSILKRGVPFWPGLIPLLRYYRRWIGLYLKNRLI</sequence>
<feature type="transmembrane region" description="Helical" evidence="1">
    <location>
        <begin position="21"/>
        <end position="42"/>
    </location>
</feature>
<dbReference type="EMBL" id="JAHHGM010000001">
    <property type="protein sequence ID" value="MBT2987553.1"/>
    <property type="molecule type" value="Genomic_DNA"/>
</dbReference>
<evidence type="ECO:0000313" key="3">
    <source>
        <dbReference type="Proteomes" id="UP000770889"/>
    </source>
</evidence>
<name>A0A944M5N1_9GAMM</name>
<keyword evidence="1" id="KW-0472">Membrane</keyword>
<organism evidence="2 3">
    <name type="scientific">Candidatus Thiodiazotropha taylori</name>
    <dbReference type="NCBI Taxonomy" id="2792791"/>
    <lineage>
        <taxon>Bacteria</taxon>
        <taxon>Pseudomonadati</taxon>
        <taxon>Pseudomonadota</taxon>
        <taxon>Gammaproteobacteria</taxon>
        <taxon>Chromatiales</taxon>
        <taxon>Sedimenticolaceae</taxon>
        <taxon>Candidatus Thiodiazotropha</taxon>
    </lineage>
</organism>
<proteinExistence type="predicted"/>